<accession>A0A329R6W4</accession>
<dbReference type="VEuPathDB" id="FungiDB:PC110_g23348"/>
<proteinExistence type="predicted"/>
<dbReference type="Proteomes" id="UP000251314">
    <property type="component" value="Unassembled WGS sequence"/>
</dbReference>
<organism evidence="2 3">
    <name type="scientific">Phytophthora cactorum</name>
    <dbReference type="NCBI Taxonomy" id="29920"/>
    <lineage>
        <taxon>Eukaryota</taxon>
        <taxon>Sar</taxon>
        <taxon>Stramenopiles</taxon>
        <taxon>Oomycota</taxon>
        <taxon>Peronosporomycetes</taxon>
        <taxon>Peronosporales</taxon>
        <taxon>Peronosporaceae</taxon>
        <taxon>Phytophthora</taxon>
    </lineage>
</organism>
<feature type="compositionally biased region" description="Basic and acidic residues" evidence="1">
    <location>
        <begin position="22"/>
        <end position="39"/>
    </location>
</feature>
<feature type="region of interest" description="Disordered" evidence="1">
    <location>
        <begin position="1"/>
        <end position="84"/>
    </location>
</feature>
<reference evidence="2 3" key="1">
    <citation type="submission" date="2018-01" db="EMBL/GenBank/DDBJ databases">
        <title>Draft genome of the strawberry crown rot pathogen Phytophthora cactorum.</title>
        <authorList>
            <person name="Armitage A.D."/>
            <person name="Lysoe E."/>
            <person name="Nellist C.F."/>
            <person name="Harrison R.J."/>
            <person name="Brurberg M.B."/>
        </authorList>
    </citation>
    <scope>NUCLEOTIDE SEQUENCE [LARGE SCALE GENOMIC DNA]</scope>
    <source>
        <strain evidence="2 3">10300</strain>
    </source>
</reference>
<gene>
    <name evidence="2" type="ORF">PC110_g23348</name>
</gene>
<evidence type="ECO:0000313" key="2">
    <source>
        <dbReference type="EMBL" id="RAW20210.1"/>
    </source>
</evidence>
<evidence type="ECO:0000256" key="1">
    <source>
        <dbReference type="SAM" id="MobiDB-lite"/>
    </source>
</evidence>
<comment type="caution">
    <text evidence="2">The sequence shown here is derived from an EMBL/GenBank/DDBJ whole genome shotgun (WGS) entry which is preliminary data.</text>
</comment>
<dbReference type="AlphaFoldDB" id="A0A329R6W4"/>
<name>A0A329R6W4_9STRA</name>
<keyword evidence="3" id="KW-1185">Reference proteome</keyword>
<feature type="non-terminal residue" evidence="2">
    <location>
        <position position="112"/>
    </location>
</feature>
<evidence type="ECO:0000313" key="3">
    <source>
        <dbReference type="Proteomes" id="UP000251314"/>
    </source>
</evidence>
<sequence>MKTGRSRGENSSPDQITPRMNAIDERSVNLDVSADRSDAMDDGDDEDMNNNYLVGKAPASWAETQDTSEDVVSSAGRSGGTNRTGCSLPSCSCMSVVLNAHSLVNNMTCTSL</sequence>
<dbReference type="OrthoDB" id="10596457at2759"/>
<dbReference type="EMBL" id="MJFZ01003248">
    <property type="protein sequence ID" value="RAW20210.1"/>
    <property type="molecule type" value="Genomic_DNA"/>
</dbReference>
<protein>
    <submittedName>
        <fullName evidence="2">Uncharacterized protein</fullName>
    </submittedName>
</protein>